<dbReference type="GO" id="GO:0004061">
    <property type="term" value="F:arylformamidase activity"/>
    <property type="evidence" value="ECO:0007669"/>
    <property type="project" value="InterPro"/>
</dbReference>
<accession>A0A1I2XYL3</accession>
<sequence length="276" mass="29625">MTHWSGSFLDTELDITLKGRVRVFDLAVRLENGMARHPHHPPYSFAMAKTHGGHGYRDGVSAAMEMIAMGAHVGTHIDALGHVSKDGMTFGCRDVLMGAEGLGGLDAGSIEEMPPIIGPGYLVNGPELFGRDLTPADSFGPRELEQWFTGRTLPIPGSIVLIRTGWMKYWADSERYIGLSTGLPGVTLEGAQWLSAKGILATGSDTMNYEHKPSSAIINLPVHVHNLVEMGIPIMESMDLEELGKAGVSEFTFIATPLRIGGGTGSPIRPLAIVPQ</sequence>
<proteinExistence type="predicted"/>
<organism evidence="2 4">
    <name type="scientific">Cryobacterium levicorallinum</name>
    <dbReference type="NCBI Taxonomy" id="995038"/>
    <lineage>
        <taxon>Bacteria</taxon>
        <taxon>Bacillati</taxon>
        <taxon>Actinomycetota</taxon>
        <taxon>Actinomycetes</taxon>
        <taxon>Micrococcales</taxon>
        <taxon>Microbacteriaceae</taxon>
        <taxon>Cryobacterium</taxon>
    </lineage>
</organism>
<gene>
    <name evidence="2" type="ORF">E3O11_08490</name>
    <name evidence="1" type="ORF">SAMN05216274_101243</name>
</gene>
<evidence type="ECO:0000313" key="4">
    <source>
        <dbReference type="Proteomes" id="UP000297963"/>
    </source>
</evidence>
<dbReference type="InterPro" id="IPR007325">
    <property type="entry name" value="KFase/CYL"/>
</dbReference>
<keyword evidence="3" id="KW-1185">Reference proteome</keyword>
<evidence type="ECO:0000313" key="3">
    <source>
        <dbReference type="Proteomes" id="UP000199681"/>
    </source>
</evidence>
<name>A0A1I2XYL3_9MICO</name>
<evidence type="ECO:0000313" key="1">
    <source>
        <dbReference type="EMBL" id="SFH18543.1"/>
    </source>
</evidence>
<dbReference type="STRING" id="995038.SAMN05216274_101243"/>
<comment type="caution">
    <text evidence="2">The sequence shown here is derived from an EMBL/GenBank/DDBJ whole genome shotgun (WGS) entry which is preliminary data.</text>
</comment>
<dbReference type="SUPFAM" id="SSF102198">
    <property type="entry name" value="Putative cyclase"/>
    <property type="match status" value="1"/>
</dbReference>
<evidence type="ECO:0000313" key="2">
    <source>
        <dbReference type="EMBL" id="TFB85069.1"/>
    </source>
</evidence>
<dbReference type="PANTHER" id="PTHR31118">
    <property type="entry name" value="CYCLASE-LIKE PROTEIN 2"/>
    <property type="match status" value="1"/>
</dbReference>
<dbReference type="InterPro" id="IPR037175">
    <property type="entry name" value="KFase_sf"/>
</dbReference>
<protein>
    <submittedName>
        <fullName evidence="2">Cyclase family protein</fullName>
    </submittedName>
    <submittedName>
        <fullName evidence="1">Kynurenine formamidase</fullName>
    </submittedName>
</protein>
<dbReference type="EMBL" id="FOPW01000001">
    <property type="protein sequence ID" value="SFH18543.1"/>
    <property type="molecule type" value="Genomic_DNA"/>
</dbReference>
<dbReference type="GO" id="GO:0019441">
    <property type="term" value="P:L-tryptophan catabolic process to kynurenine"/>
    <property type="evidence" value="ECO:0007669"/>
    <property type="project" value="InterPro"/>
</dbReference>
<dbReference type="Gene3D" id="3.50.30.50">
    <property type="entry name" value="Putative cyclase"/>
    <property type="match status" value="1"/>
</dbReference>
<dbReference type="Proteomes" id="UP000199681">
    <property type="component" value="Unassembled WGS sequence"/>
</dbReference>
<dbReference type="Proteomes" id="UP000297963">
    <property type="component" value="Unassembled WGS sequence"/>
</dbReference>
<dbReference type="PANTHER" id="PTHR31118:SF12">
    <property type="entry name" value="CYCLASE-LIKE PROTEIN 2"/>
    <property type="match status" value="1"/>
</dbReference>
<reference evidence="1 3" key="1">
    <citation type="submission" date="2016-10" db="EMBL/GenBank/DDBJ databases">
        <authorList>
            <person name="Varghese N."/>
            <person name="Submissions S."/>
        </authorList>
    </citation>
    <scope>NUCLEOTIDE SEQUENCE [LARGE SCALE GENOMIC DNA]</scope>
    <source>
        <strain evidence="1 3">GMCC 1.11211</strain>
    </source>
</reference>
<dbReference type="RefSeq" id="WP_092448058.1">
    <property type="nucleotide sequence ID" value="NZ_BKAC01000003.1"/>
</dbReference>
<reference evidence="2 4" key="2">
    <citation type="submission" date="2019-03" db="EMBL/GenBank/DDBJ databases">
        <title>Genomics of glacier-inhabiting Cryobacterium strains.</title>
        <authorList>
            <person name="Liu Q."/>
            <person name="Xin Y.-H."/>
        </authorList>
    </citation>
    <scope>NUCLEOTIDE SEQUENCE [LARGE SCALE GENOMIC DNA]</scope>
    <source>
        <strain evidence="2 4">Hh34</strain>
    </source>
</reference>
<dbReference type="Pfam" id="PF04199">
    <property type="entry name" value="Cyclase"/>
    <property type="match status" value="1"/>
</dbReference>
<dbReference type="EMBL" id="SOFE01000014">
    <property type="protein sequence ID" value="TFB85069.1"/>
    <property type="molecule type" value="Genomic_DNA"/>
</dbReference>
<dbReference type="AlphaFoldDB" id="A0A1I2XYL3"/>